<reference evidence="2" key="1">
    <citation type="submission" date="2016-11" db="UniProtKB">
        <authorList>
            <consortium name="WormBaseParasite"/>
        </authorList>
    </citation>
    <scope>IDENTIFICATION</scope>
</reference>
<sequence>MVLGFHTSFRKANTTVGIPVQADGKYYVPSNNKSAEVWLGKRSVNSGKDMSYKKETSLTAVPGHAIKLSSHMRVSDTKQKFKNDGDQISTVQKIWMVETEERTFYMHAPEISSIAAERQWVRLLAFLL</sequence>
<evidence type="ECO:0000313" key="1">
    <source>
        <dbReference type="Proteomes" id="UP000095287"/>
    </source>
</evidence>
<dbReference type="AlphaFoldDB" id="A0A1I8A0K0"/>
<proteinExistence type="predicted"/>
<dbReference type="Proteomes" id="UP000095287">
    <property type="component" value="Unplaced"/>
</dbReference>
<name>A0A1I8A0K0_9BILA</name>
<evidence type="ECO:0000313" key="2">
    <source>
        <dbReference type="WBParaSite" id="L893_g31484.t1"/>
    </source>
</evidence>
<protein>
    <submittedName>
        <fullName evidence="2">PH domain-containing protein</fullName>
    </submittedName>
</protein>
<accession>A0A1I8A0K0</accession>
<keyword evidence="1" id="KW-1185">Reference proteome</keyword>
<dbReference type="WBParaSite" id="L893_g31484.t1">
    <property type="protein sequence ID" value="L893_g31484.t1"/>
    <property type="gene ID" value="L893_g31484"/>
</dbReference>
<organism evidence="1 2">
    <name type="scientific">Steinernema glaseri</name>
    <dbReference type="NCBI Taxonomy" id="37863"/>
    <lineage>
        <taxon>Eukaryota</taxon>
        <taxon>Metazoa</taxon>
        <taxon>Ecdysozoa</taxon>
        <taxon>Nematoda</taxon>
        <taxon>Chromadorea</taxon>
        <taxon>Rhabditida</taxon>
        <taxon>Tylenchina</taxon>
        <taxon>Panagrolaimomorpha</taxon>
        <taxon>Strongyloidoidea</taxon>
        <taxon>Steinernematidae</taxon>
        <taxon>Steinernema</taxon>
    </lineage>
</organism>